<feature type="region of interest" description="Disordered" evidence="1">
    <location>
        <begin position="37"/>
        <end position="56"/>
    </location>
</feature>
<evidence type="ECO:0000256" key="1">
    <source>
        <dbReference type="SAM" id="MobiDB-lite"/>
    </source>
</evidence>
<organism evidence="2">
    <name type="scientific">Rhizophora mucronata</name>
    <name type="common">Asiatic mangrove</name>
    <dbReference type="NCBI Taxonomy" id="61149"/>
    <lineage>
        <taxon>Eukaryota</taxon>
        <taxon>Viridiplantae</taxon>
        <taxon>Streptophyta</taxon>
        <taxon>Embryophyta</taxon>
        <taxon>Tracheophyta</taxon>
        <taxon>Spermatophyta</taxon>
        <taxon>Magnoliopsida</taxon>
        <taxon>eudicotyledons</taxon>
        <taxon>Gunneridae</taxon>
        <taxon>Pentapetalae</taxon>
        <taxon>rosids</taxon>
        <taxon>fabids</taxon>
        <taxon>Malpighiales</taxon>
        <taxon>Rhizophoraceae</taxon>
        <taxon>Rhizophora</taxon>
    </lineage>
</organism>
<name>A0A2P2NFL1_RHIMU</name>
<protein>
    <submittedName>
        <fullName evidence="2">Uncharacterized protein</fullName>
    </submittedName>
</protein>
<reference evidence="2" key="1">
    <citation type="submission" date="2018-02" db="EMBL/GenBank/DDBJ databases">
        <title>Rhizophora mucronata_Transcriptome.</title>
        <authorList>
            <person name="Meera S.P."/>
            <person name="Sreeshan A."/>
            <person name="Augustine A."/>
        </authorList>
    </citation>
    <scope>NUCLEOTIDE SEQUENCE</scope>
    <source>
        <tissue evidence="2">Leaf</tissue>
    </source>
</reference>
<accession>A0A2P2NFL1</accession>
<proteinExistence type="predicted"/>
<evidence type="ECO:0000313" key="2">
    <source>
        <dbReference type="EMBL" id="MBX41244.1"/>
    </source>
</evidence>
<dbReference type="EMBL" id="GGEC01060760">
    <property type="protein sequence ID" value="MBX41244.1"/>
    <property type="molecule type" value="Transcribed_RNA"/>
</dbReference>
<dbReference type="AlphaFoldDB" id="A0A2P2NFL1"/>
<sequence length="56" mass="6413">MNIQTLYLWKHLQKFHPKECCTLLVFLVAPHPRQPATQYPLPLPLESRNGSALSQG</sequence>